<reference evidence="2 3" key="1">
    <citation type="submission" date="2019-02" db="EMBL/GenBank/DDBJ databases">
        <title>Investigation of anaerobic lignin degradation for improved lignocellulosic biofuels.</title>
        <authorList>
            <person name="Deangelis K."/>
        </authorList>
    </citation>
    <scope>NUCLEOTIDE SEQUENCE [LARGE SCALE GENOMIC DNA]</scope>
    <source>
        <strain evidence="2 3">159R</strain>
    </source>
</reference>
<dbReference type="Gene3D" id="3.60.15.10">
    <property type="entry name" value="Ribonuclease Z/Hydroxyacylglutathione hydrolase-like"/>
    <property type="match status" value="1"/>
</dbReference>
<proteinExistence type="predicted"/>
<evidence type="ECO:0000259" key="1">
    <source>
        <dbReference type="SMART" id="SM00849"/>
    </source>
</evidence>
<keyword evidence="3" id="KW-1185">Reference proteome</keyword>
<dbReference type="SUPFAM" id="SSF56281">
    <property type="entry name" value="Metallo-hydrolase/oxidoreductase"/>
    <property type="match status" value="1"/>
</dbReference>
<sequence length="286" mass="32245">MAFNIRDRLIIKEEIERTHLPENTLALWSLGQSGMVIKNHHGDVIVIDPYLSSAIEKNHPGTEFIRQFPPVLEPEDIQEADALLVTHFHDDHMDMETLCRAANNRPGLPIYIPSVDAGDVAAKYASLRQAISPAVTHETLHIGDFSITPLASAHSEYEKNAQGHHRFIGYFIETDGLSFYHSGDTLVTAELEEELIQLKPDVMALPINGGDYSRLKRGIVPNMTFREAADLYNSVGSDYLLPIHYDMFPNNTDNPAHFVDYMLQRYPGSKFHLTMPGERVIYMKGC</sequence>
<evidence type="ECO:0000313" key="2">
    <source>
        <dbReference type="EMBL" id="TCL02939.1"/>
    </source>
</evidence>
<dbReference type="PANTHER" id="PTHR43546">
    <property type="entry name" value="UPF0173 METAL-DEPENDENT HYDROLASE MJ1163-RELATED"/>
    <property type="match status" value="1"/>
</dbReference>
<dbReference type="SMART" id="SM00849">
    <property type="entry name" value="Lactamase_B"/>
    <property type="match status" value="1"/>
</dbReference>
<accession>A0A4R1N8L8</accession>
<protein>
    <submittedName>
        <fullName evidence="2">L-ascorbate metabolism protein UlaG (Beta-lactamase superfamily)</fullName>
    </submittedName>
</protein>
<evidence type="ECO:0000313" key="3">
    <source>
        <dbReference type="Proteomes" id="UP000294555"/>
    </source>
</evidence>
<dbReference type="EMBL" id="SJOI01000001">
    <property type="protein sequence ID" value="TCL02939.1"/>
    <property type="molecule type" value="Genomic_DNA"/>
</dbReference>
<feature type="domain" description="Metallo-beta-lactamase" evidence="1">
    <location>
        <begin position="31"/>
        <end position="244"/>
    </location>
</feature>
<dbReference type="Proteomes" id="UP000294555">
    <property type="component" value="Unassembled WGS sequence"/>
</dbReference>
<dbReference type="OrthoDB" id="9800061at2"/>
<dbReference type="InterPro" id="IPR001279">
    <property type="entry name" value="Metallo-B-lactamas"/>
</dbReference>
<dbReference type="RefSeq" id="WP_132921845.1">
    <property type="nucleotide sequence ID" value="NZ_SJOI01000001.1"/>
</dbReference>
<organism evidence="2 3">
    <name type="scientific">Sodalis ligni</name>
    <dbReference type="NCBI Taxonomy" id="2697027"/>
    <lineage>
        <taxon>Bacteria</taxon>
        <taxon>Pseudomonadati</taxon>
        <taxon>Pseudomonadota</taxon>
        <taxon>Gammaproteobacteria</taxon>
        <taxon>Enterobacterales</taxon>
        <taxon>Bruguierivoracaceae</taxon>
        <taxon>Sodalis</taxon>
    </lineage>
</organism>
<dbReference type="InterPro" id="IPR050114">
    <property type="entry name" value="UPF0173_UPF0282_UlaG_hydrolase"/>
</dbReference>
<gene>
    <name evidence="2" type="ORF">EZJ58_0978</name>
</gene>
<dbReference type="AlphaFoldDB" id="A0A4R1N8L8"/>
<dbReference type="Pfam" id="PF12706">
    <property type="entry name" value="Lactamase_B_2"/>
    <property type="match status" value="1"/>
</dbReference>
<dbReference type="InterPro" id="IPR036866">
    <property type="entry name" value="RibonucZ/Hydroxyglut_hydro"/>
</dbReference>
<name>A0A4R1N8L8_9GAMM</name>
<comment type="caution">
    <text evidence="2">The sequence shown here is derived from an EMBL/GenBank/DDBJ whole genome shotgun (WGS) entry which is preliminary data.</text>
</comment>